<reference evidence="1 2" key="1">
    <citation type="submission" date="2020-08" db="EMBL/GenBank/DDBJ databases">
        <title>Sequencing the genomes of 1000 actinobacteria strains.</title>
        <authorList>
            <person name="Klenk H.-P."/>
        </authorList>
    </citation>
    <scope>NUCLEOTIDE SEQUENCE [LARGE SCALE GENOMIC DNA]</scope>
    <source>
        <strain evidence="1 2">DSM 46887</strain>
    </source>
</reference>
<protein>
    <submittedName>
        <fullName evidence="1">DNA-binding ferritin-like protein (Dps family)</fullName>
    </submittedName>
</protein>
<comment type="caution">
    <text evidence="1">The sequence shown here is derived from an EMBL/GenBank/DDBJ whole genome shotgun (WGS) entry which is preliminary data.</text>
</comment>
<evidence type="ECO:0000313" key="1">
    <source>
        <dbReference type="EMBL" id="MBB5817177.1"/>
    </source>
</evidence>
<dbReference type="RefSeq" id="WP_246473320.1">
    <property type="nucleotide sequence ID" value="NZ_JACHMP010000001.1"/>
</dbReference>
<name>A0A7W9IAJ2_9ACTN</name>
<dbReference type="Pfam" id="PF06304">
    <property type="entry name" value="DUF1048"/>
    <property type="match status" value="1"/>
</dbReference>
<evidence type="ECO:0000313" key="2">
    <source>
        <dbReference type="Proteomes" id="UP000540685"/>
    </source>
</evidence>
<sequence>MTMSDAEKGGFLAKVIGPKRRWREYQARVRRLPPNQRTAVEAIERYLMHFVPTDGDSSASMFEDLADLFEQAAADGTPIRGIVGDDPVEFAEAFVKNYSDGGYAPARERKRLIADIARSAGEDTAEDDKTL</sequence>
<dbReference type="InterPro" id="IPR008316">
    <property type="entry name" value="UCP029876"/>
</dbReference>
<dbReference type="Proteomes" id="UP000540685">
    <property type="component" value="Unassembled WGS sequence"/>
</dbReference>
<dbReference type="GO" id="GO:0003677">
    <property type="term" value="F:DNA binding"/>
    <property type="evidence" value="ECO:0007669"/>
    <property type="project" value="UniProtKB-KW"/>
</dbReference>
<organism evidence="1 2">
    <name type="scientific">Streptosporangium becharense</name>
    <dbReference type="NCBI Taxonomy" id="1816182"/>
    <lineage>
        <taxon>Bacteria</taxon>
        <taxon>Bacillati</taxon>
        <taxon>Actinomycetota</taxon>
        <taxon>Actinomycetes</taxon>
        <taxon>Streptosporangiales</taxon>
        <taxon>Streptosporangiaceae</taxon>
        <taxon>Streptosporangium</taxon>
    </lineage>
</organism>
<dbReference type="SUPFAM" id="SSF158560">
    <property type="entry name" value="BH3980-like"/>
    <property type="match status" value="1"/>
</dbReference>
<dbReference type="Gene3D" id="1.10.1900.10">
    <property type="entry name" value="c-terminal domain of poly(a) binding protein"/>
    <property type="match status" value="1"/>
</dbReference>
<keyword evidence="1" id="KW-0238">DNA-binding</keyword>
<dbReference type="EMBL" id="JACHMP010000001">
    <property type="protein sequence ID" value="MBB5817177.1"/>
    <property type="molecule type" value="Genomic_DNA"/>
</dbReference>
<gene>
    <name evidence="1" type="ORF">F4562_000239</name>
</gene>
<keyword evidence="2" id="KW-1185">Reference proteome</keyword>
<proteinExistence type="predicted"/>
<dbReference type="AlphaFoldDB" id="A0A7W9IAJ2"/>
<accession>A0A7W9IAJ2</accession>